<dbReference type="Pfam" id="PF22435">
    <property type="entry name" value="MRM3-like_sub_bind"/>
    <property type="match status" value="1"/>
</dbReference>
<evidence type="ECO:0000313" key="6">
    <source>
        <dbReference type="Proteomes" id="UP001153636"/>
    </source>
</evidence>
<proteinExistence type="inferred from homology"/>
<accession>A0A9P0CXK4</accession>
<organism evidence="5 6">
    <name type="scientific">Psylliodes chrysocephalus</name>
    <dbReference type="NCBI Taxonomy" id="3402493"/>
    <lineage>
        <taxon>Eukaryota</taxon>
        <taxon>Metazoa</taxon>
        <taxon>Ecdysozoa</taxon>
        <taxon>Arthropoda</taxon>
        <taxon>Hexapoda</taxon>
        <taxon>Insecta</taxon>
        <taxon>Pterygota</taxon>
        <taxon>Neoptera</taxon>
        <taxon>Endopterygota</taxon>
        <taxon>Coleoptera</taxon>
        <taxon>Polyphaga</taxon>
        <taxon>Cucujiformia</taxon>
        <taxon>Chrysomeloidea</taxon>
        <taxon>Chrysomelidae</taxon>
        <taxon>Galerucinae</taxon>
        <taxon>Alticini</taxon>
        <taxon>Psylliodes</taxon>
    </lineage>
</organism>
<gene>
    <name evidence="5" type="ORF">PSYICH_LOCUS10115</name>
</gene>
<sequence length="405" mass="46158">MFLNRVTNFILLEYISNINNHNNIRHLAKWTTRRPLKVIPSDEYDEEEDVHIKRTAPVDSGKEYNQNTYKNEKVNVPFYVKPLTISKQKQTPKVTMDMLETTIDEKGNFIYTKMQNNDSRITTVLTEIKSKNDRDKKDLILLEGKRLIKDALDAHCKLEYILFSRLKEVEYLRQSIPKIGAKLYKMPYREIQMWSNLTTSPGIMGIFKTPNIEAYQPPKDAIPLTIICDNIREADNLGAVLRTCSGVGCKEILLTQGCVNVWDSKVLRSACGAHFKLRIQRKFEWDTFNDLIPPDSNIFIADNNVVSLNSTDDNSENNLSLSNLINSVPLVPYYSFNFSPGRHNVLIVGGETEGISEESYKLVSEMNGTRLNIPLGNNIDSLNVGTALGIIVFEIKRQFLLSKGT</sequence>
<dbReference type="GO" id="GO:0006396">
    <property type="term" value="P:RNA processing"/>
    <property type="evidence" value="ECO:0007669"/>
    <property type="project" value="InterPro"/>
</dbReference>
<dbReference type="Gene3D" id="3.40.1280.10">
    <property type="match status" value="1"/>
</dbReference>
<feature type="domain" description="RNA 2-O ribose methyltransferase substrate binding" evidence="4">
    <location>
        <begin position="141"/>
        <end position="213"/>
    </location>
</feature>
<dbReference type="InterPro" id="IPR001537">
    <property type="entry name" value="SpoU_MeTrfase"/>
</dbReference>
<dbReference type="PANTHER" id="PTHR43191">
    <property type="entry name" value="RRNA METHYLTRANSFERASE 3"/>
    <property type="match status" value="1"/>
</dbReference>
<evidence type="ECO:0000256" key="2">
    <source>
        <dbReference type="ARBA" id="ARBA00022603"/>
    </source>
</evidence>
<dbReference type="OrthoDB" id="270651at2759"/>
<dbReference type="GO" id="GO:0032259">
    <property type="term" value="P:methylation"/>
    <property type="evidence" value="ECO:0007669"/>
    <property type="project" value="UniProtKB-KW"/>
</dbReference>
<dbReference type="SUPFAM" id="SSF75217">
    <property type="entry name" value="alpha/beta knot"/>
    <property type="match status" value="1"/>
</dbReference>
<keyword evidence="6" id="KW-1185">Reference proteome</keyword>
<evidence type="ECO:0000256" key="1">
    <source>
        <dbReference type="ARBA" id="ARBA00007228"/>
    </source>
</evidence>
<dbReference type="AlphaFoldDB" id="A0A9P0CXK4"/>
<keyword evidence="3" id="KW-0808">Transferase</keyword>
<comment type="similarity">
    <text evidence="1">Belongs to the class IV-like SAM-binding methyltransferase superfamily. RNA methyltransferase TrmH family.</text>
</comment>
<dbReference type="GO" id="GO:0003723">
    <property type="term" value="F:RNA binding"/>
    <property type="evidence" value="ECO:0007669"/>
    <property type="project" value="InterPro"/>
</dbReference>
<dbReference type="SMART" id="SM00967">
    <property type="entry name" value="SpoU_sub_bind"/>
    <property type="match status" value="1"/>
</dbReference>
<dbReference type="InterPro" id="IPR029064">
    <property type="entry name" value="Ribosomal_eL30-like_sf"/>
</dbReference>
<evidence type="ECO:0000256" key="3">
    <source>
        <dbReference type="ARBA" id="ARBA00022679"/>
    </source>
</evidence>
<dbReference type="InterPro" id="IPR051259">
    <property type="entry name" value="rRNA_Methyltransferase"/>
</dbReference>
<dbReference type="InterPro" id="IPR053888">
    <property type="entry name" value="MRM3-like_sub_bind"/>
</dbReference>
<dbReference type="GO" id="GO:0005737">
    <property type="term" value="C:cytoplasm"/>
    <property type="evidence" value="ECO:0007669"/>
    <property type="project" value="UniProtKB-ARBA"/>
</dbReference>
<dbReference type="Proteomes" id="UP001153636">
    <property type="component" value="Chromosome 4"/>
</dbReference>
<evidence type="ECO:0000259" key="4">
    <source>
        <dbReference type="SMART" id="SM00967"/>
    </source>
</evidence>
<reference evidence="5" key="1">
    <citation type="submission" date="2022-01" db="EMBL/GenBank/DDBJ databases">
        <authorList>
            <person name="King R."/>
        </authorList>
    </citation>
    <scope>NUCLEOTIDE SEQUENCE</scope>
</reference>
<dbReference type="InterPro" id="IPR013123">
    <property type="entry name" value="SpoU_subst-bd"/>
</dbReference>
<dbReference type="InterPro" id="IPR029026">
    <property type="entry name" value="tRNA_m1G_MTases_N"/>
</dbReference>
<dbReference type="EMBL" id="OV651816">
    <property type="protein sequence ID" value="CAH1110144.1"/>
    <property type="molecule type" value="Genomic_DNA"/>
</dbReference>
<dbReference type="InterPro" id="IPR029028">
    <property type="entry name" value="Alpha/beta_knot_MTases"/>
</dbReference>
<dbReference type="CDD" id="cd18106">
    <property type="entry name" value="SpoU-like_RNMTL1"/>
    <property type="match status" value="1"/>
</dbReference>
<dbReference type="PANTHER" id="PTHR43191:SF2">
    <property type="entry name" value="RRNA METHYLTRANSFERASE 3, MITOCHONDRIAL"/>
    <property type="match status" value="1"/>
</dbReference>
<dbReference type="SUPFAM" id="SSF55315">
    <property type="entry name" value="L30e-like"/>
    <property type="match status" value="1"/>
</dbReference>
<dbReference type="Pfam" id="PF00588">
    <property type="entry name" value="SpoU_methylase"/>
    <property type="match status" value="1"/>
</dbReference>
<dbReference type="Gene3D" id="3.30.1330.30">
    <property type="match status" value="1"/>
</dbReference>
<evidence type="ECO:0000313" key="5">
    <source>
        <dbReference type="EMBL" id="CAH1110144.1"/>
    </source>
</evidence>
<protein>
    <recommendedName>
        <fullName evidence="4">RNA 2-O ribose methyltransferase substrate binding domain-containing protein</fullName>
    </recommendedName>
</protein>
<name>A0A9P0CXK4_9CUCU</name>
<keyword evidence="2" id="KW-0489">Methyltransferase</keyword>
<dbReference type="GO" id="GO:0008173">
    <property type="term" value="F:RNA methyltransferase activity"/>
    <property type="evidence" value="ECO:0007669"/>
    <property type="project" value="InterPro"/>
</dbReference>